<feature type="domain" description="PhnB-like" evidence="1">
    <location>
        <begin position="3"/>
        <end position="138"/>
    </location>
</feature>
<dbReference type="RefSeq" id="WP_187722979.1">
    <property type="nucleotide sequence ID" value="NZ_CP060783.1"/>
</dbReference>
<dbReference type="PANTHER" id="PTHR33990:SF1">
    <property type="entry name" value="PROTEIN YJDN"/>
    <property type="match status" value="1"/>
</dbReference>
<dbReference type="SUPFAM" id="SSF54593">
    <property type="entry name" value="Glyoxalase/Bleomycin resistance protein/Dihydroxybiphenyl dioxygenase"/>
    <property type="match status" value="1"/>
</dbReference>
<evidence type="ECO:0000259" key="1">
    <source>
        <dbReference type="Pfam" id="PF06983"/>
    </source>
</evidence>
<evidence type="ECO:0000313" key="3">
    <source>
        <dbReference type="Proteomes" id="UP000516028"/>
    </source>
</evidence>
<name>A0A7H0GG50_9BURK</name>
<dbReference type="InterPro" id="IPR028973">
    <property type="entry name" value="PhnB-like"/>
</dbReference>
<dbReference type="AlphaFoldDB" id="A0A7H0GG50"/>
<dbReference type="Pfam" id="PF06983">
    <property type="entry name" value="3-dmu-9_3-mt"/>
    <property type="match status" value="1"/>
</dbReference>
<sequence>MQLIPYLTFNGNCEEAMTFYAKVFGGKMGPIMRFGDMPASEGMPPLPESAKNGVMHAYVKFGEQEIMGSDTMPEGCAGGGYQAPQGINVNIAVDNVEEGRRVFNALAEGGKVTMPFDKTFWSAGFGMVTDRFNTPWMVNVFDPQAPR</sequence>
<dbReference type="EMBL" id="CP060783">
    <property type="protein sequence ID" value="QNP47266.1"/>
    <property type="molecule type" value="Genomic_DNA"/>
</dbReference>
<organism evidence="2 3">
    <name type="scientific">Diaphorobacter aerolatus</name>
    <dbReference type="NCBI Taxonomy" id="1288495"/>
    <lineage>
        <taxon>Bacteria</taxon>
        <taxon>Pseudomonadati</taxon>
        <taxon>Pseudomonadota</taxon>
        <taxon>Betaproteobacteria</taxon>
        <taxon>Burkholderiales</taxon>
        <taxon>Comamonadaceae</taxon>
        <taxon>Diaphorobacter</taxon>
    </lineage>
</organism>
<dbReference type="CDD" id="cd06588">
    <property type="entry name" value="PhnB_like"/>
    <property type="match status" value="1"/>
</dbReference>
<keyword evidence="3" id="KW-1185">Reference proteome</keyword>
<proteinExistence type="predicted"/>
<dbReference type="Proteomes" id="UP000516028">
    <property type="component" value="Chromosome"/>
</dbReference>
<dbReference type="InterPro" id="IPR029068">
    <property type="entry name" value="Glyas_Bleomycin-R_OHBP_Dase"/>
</dbReference>
<reference evidence="2 3" key="1">
    <citation type="submission" date="2020-08" db="EMBL/GenBank/DDBJ databases">
        <title>Genome sequence of Diaphorobacter aerolatus KACC 16536T.</title>
        <authorList>
            <person name="Hyun D.-W."/>
            <person name="Bae J.-W."/>
        </authorList>
    </citation>
    <scope>NUCLEOTIDE SEQUENCE [LARGE SCALE GENOMIC DNA]</scope>
    <source>
        <strain evidence="2 3">KACC 16536</strain>
    </source>
</reference>
<protein>
    <submittedName>
        <fullName evidence="2">VOC family protein</fullName>
    </submittedName>
</protein>
<dbReference type="KEGG" id="daer:H9K75_12880"/>
<dbReference type="Gene3D" id="3.10.180.10">
    <property type="entry name" value="2,3-Dihydroxybiphenyl 1,2-Dioxygenase, domain 1"/>
    <property type="match status" value="1"/>
</dbReference>
<dbReference type="PANTHER" id="PTHR33990">
    <property type="entry name" value="PROTEIN YJDN-RELATED"/>
    <property type="match status" value="1"/>
</dbReference>
<gene>
    <name evidence="2" type="ORF">H9K75_12880</name>
</gene>
<accession>A0A7H0GG50</accession>
<evidence type="ECO:0000313" key="2">
    <source>
        <dbReference type="EMBL" id="QNP47266.1"/>
    </source>
</evidence>